<reference evidence="10 11" key="1">
    <citation type="journal article" date="2013" name="Genome Biol.">
        <title>The genome sequence of the most widely cultivated cacao type and its use to identify candidate genes regulating pod color.</title>
        <authorList>
            <person name="Motamayor J.C."/>
            <person name="Mockaitis K."/>
            <person name="Schmutz J."/>
            <person name="Haiminen N."/>
            <person name="Iii D.L."/>
            <person name="Cornejo O."/>
            <person name="Findley S.D."/>
            <person name="Zheng P."/>
            <person name="Utro F."/>
            <person name="Royaert S."/>
            <person name="Saski C."/>
            <person name="Jenkins J."/>
            <person name="Podicheti R."/>
            <person name="Zhao M."/>
            <person name="Scheffler B.E."/>
            <person name="Stack J.C."/>
            <person name="Feltus F.A."/>
            <person name="Mustiga G.M."/>
            <person name="Amores F."/>
            <person name="Phillips W."/>
            <person name="Marelli J.P."/>
            <person name="May G.D."/>
            <person name="Shapiro H."/>
            <person name="Ma J."/>
            <person name="Bustamante C.D."/>
            <person name="Schnell R.J."/>
            <person name="Main D."/>
            <person name="Gilbert D."/>
            <person name="Parida L."/>
            <person name="Kuhn D.N."/>
        </authorList>
    </citation>
    <scope>NUCLEOTIDE SEQUENCE [LARGE SCALE GENOMIC DNA]</scope>
    <source>
        <strain evidence="11">cv. Matina 1-6</strain>
    </source>
</reference>
<dbReference type="PRINTS" id="PR00364">
    <property type="entry name" value="DISEASERSIST"/>
</dbReference>
<dbReference type="InterPro" id="IPR002182">
    <property type="entry name" value="NB-ARC"/>
</dbReference>
<dbReference type="GO" id="GO:0005524">
    <property type="term" value="F:ATP binding"/>
    <property type="evidence" value="ECO:0007669"/>
    <property type="project" value="UniProtKB-KW"/>
</dbReference>
<dbReference type="Pfam" id="PF00931">
    <property type="entry name" value="NB-ARC"/>
    <property type="match status" value="1"/>
</dbReference>
<dbReference type="PANTHER" id="PTHR36766:SF51">
    <property type="entry name" value="DISEASE RESISTANCE RPP13-LIKE PROTEIN 1"/>
    <property type="match status" value="1"/>
</dbReference>
<dbReference type="Pfam" id="PF18052">
    <property type="entry name" value="Rx_N"/>
    <property type="match status" value="1"/>
</dbReference>
<evidence type="ECO:0000259" key="7">
    <source>
        <dbReference type="Pfam" id="PF18052"/>
    </source>
</evidence>
<dbReference type="SUPFAM" id="SSF52540">
    <property type="entry name" value="P-loop containing nucleoside triphosphate hydrolases"/>
    <property type="match status" value="1"/>
</dbReference>
<keyword evidence="4" id="KW-0611">Plant defense</keyword>
<dbReference type="GO" id="GO:0043531">
    <property type="term" value="F:ADP binding"/>
    <property type="evidence" value="ECO:0007669"/>
    <property type="project" value="InterPro"/>
</dbReference>
<evidence type="ECO:0000313" key="11">
    <source>
        <dbReference type="Proteomes" id="UP000026915"/>
    </source>
</evidence>
<dbReference type="Pfam" id="PF23559">
    <property type="entry name" value="WHD_DRP"/>
    <property type="match status" value="1"/>
</dbReference>
<keyword evidence="1" id="KW-0433">Leucine-rich repeat</keyword>
<dbReference type="SMR" id="A0A061FPD2"/>
<dbReference type="InterPro" id="IPR058922">
    <property type="entry name" value="WHD_DRP"/>
</dbReference>
<evidence type="ECO:0000256" key="5">
    <source>
        <dbReference type="ARBA" id="ARBA00022840"/>
    </source>
</evidence>
<dbReference type="InParanoid" id="A0A061FPD2"/>
<feature type="domain" description="NB-ARC" evidence="6">
    <location>
        <begin position="188"/>
        <end position="345"/>
    </location>
</feature>
<keyword evidence="11" id="KW-1185">Reference proteome</keyword>
<dbReference type="InterPro" id="IPR042197">
    <property type="entry name" value="Apaf_helical"/>
</dbReference>
<dbReference type="OMA" id="FSCPNFV"/>
<organism evidence="10 11">
    <name type="scientific">Theobroma cacao</name>
    <name type="common">Cacao</name>
    <name type="synonym">Cocoa</name>
    <dbReference type="NCBI Taxonomy" id="3641"/>
    <lineage>
        <taxon>Eukaryota</taxon>
        <taxon>Viridiplantae</taxon>
        <taxon>Streptophyta</taxon>
        <taxon>Embryophyta</taxon>
        <taxon>Tracheophyta</taxon>
        <taxon>Spermatophyta</taxon>
        <taxon>Magnoliopsida</taxon>
        <taxon>eudicotyledons</taxon>
        <taxon>Gunneridae</taxon>
        <taxon>Pentapetalae</taxon>
        <taxon>rosids</taxon>
        <taxon>malvids</taxon>
        <taxon>Malvales</taxon>
        <taxon>Malvaceae</taxon>
        <taxon>Byttnerioideae</taxon>
        <taxon>Theobroma</taxon>
    </lineage>
</organism>
<sequence>MALVGEAFLTASIELLVERIASPDVLNLFKGKKLEDGLLKKLKPALMSVKAVLDDAENKQITNPNVRSWIDELKDAVYDAEDLLDEIATEALRSRLESEDQTSIAKQVRSLFSSLNPFNSGMGSKLEEILETLERLVNQKDILGLKESTGEKSIQRLPATSLVDESGVYGRHDEKEAIMELLNPEYASANQIDVIPIVGMGGVGKTTLAQLIYNDKRVAEWFDVKAWVCVSEEFDALRITKTILEEITSSSDGSQNLNQLQLKLKGKLLGKKFLFVLDDVWNEKYVDWEELRSPFNAGTKNSKIVVTTRGENVASIMRTVPTYHLSILSDEDCWLLFAKHAFANTSPSMHPDLKEIGEAIAKRCKGLPLAAKALGGLLRCRTDVEDWNKVLNSSLWDITDDILPALRLSYYYLPSHLKHCFAYCSIFPKDYEFRKEELIRLWMAEDPLAYSGKKGNMEELGNEYFKDLTSRSFFQQLSGNKSCFVMHDLISDLAEFVSGEFICRLDGGDRLSCKITKKTRYLSNVQEEYDALKKFEALPEAKGLHTFLTLKSWPRHCYVTNVIMDDLIVKSRSLRVLSLARYHNINELPEEIGKLKQLRYLDLSETSIERLPNSLTTLYNLQTLLLFECKTIVELPEDMGRLINMHHLDIRGTKLVRMPPGMDKLKDLRTLTDFVLGEQNGSSISELGKLENLRGGLAISNLQNVVCHRDAKDANLKEKINLKELVLRWSGDCHRNDDREILEQLEPHTNLEHLAIEFYRDTNFPEWVGLSSFSNLVSLQLIDCKFCSFLPPVGQLSSLKSLSIEGFAEVVTVGDEFYGQGDASSKPFGSLEILRFKNMPEWEEWFCLKDGAFCLLQELYMVDCPKLTKSLPKHLPSLMKLKIERCGKLGGLLPRAPSMSELDLQECDALQWEPLPCGLRKLHIYELNMNDSILEQMVRHCTHLEKLKIWHCYGLKSLPEGSLPTTLKELWIRDCNALDYSKILLYTSLERLDIRGNCHHPLESFPIGSFPKLNLLDIDSCEGLKSFRALEGPHQHHACLNRLLIESCPNFISFPEDGFSATNLTLLYLIDCKNLKSLPEQMQSLFPSLEYFSIQYCPEIESFPKEGLPSKLKLIAIRRSEKLIAGRKDWGLERLPSLTTFRIFDAEEIESFPDEHMLPSTLTRLVIGNLPNLEFLDYKGFQHLTSLRTLVISECPMLQSMPAKGLPISLSSLFLVKCPLLEEIAKRRKVKIGQRLPTCLSLRMTDNSLFSRTIYVSRGPVSI</sequence>
<dbReference type="Proteomes" id="UP000026915">
    <property type="component" value="Chromosome 10"/>
</dbReference>
<dbReference type="PANTHER" id="PTHR36766">
    <property type="entry name" value="PLANT BROAD-SPECTRUM MILDEW RESISTANCE PROTEIN RPW8"/>
    <property type="match status" value="1"/>
</dbReference>
<evidence type="ECO:0000256" key="4">
    <source>
        <dbReference type="ARBA" id="ARBA00022821"/>
    </source>
</evidence>
<keyword evidence="3" id="KW-0547">Nucleotide-binding</keyword>
<proteinExistence type="predicted"/>
<accession>A0A061FPD2</accession>
<feature type="domain" description="Disease resistance protein winged helix" evidence="8">
    <location>
        <begin position="426"/>
        <end position="494"/>
    </location>
</feature>
<protein>
    <submittedName>
        <fullName evidence="10">NBS type disease resistance protein, putative</fullName>
    </submittedName>
</protein>
<dbReference type="Gene3D" id="1.20.5.4130">
    <property type="match status" value="1"/>
</dbReference>
<dbReference type="InterPro" id="IPR036388">
    <property type="entry name" value="WH-like_DNA-bd_sf"/>
</dbReference>
<evidence type="ECO:0000256" key="3">
    <source>
        <dbReference type="ARBA" id="ARBA00022741"/>
    </source>
</evidence>
<evidence type="ECO:0000256" key="2">
    <source>
        <dbReference type="ARBA" id="ARBA00022737"/>
    </source>
</evidence>
<evidence type="ECO:0000259" key="6">
    <source>
        <dbReference type="Pfam" id="PF00931"/>
    </source>
</evidence>
<dbReference type="FunFam" id="3.40.50.300:FF:001091">
    <property type="entry name" value="Probable disease resistance protein At1g61300"/>
    <property type="match status" value="1"/>
</dbReference>
<dbReference type="Pfam" id="PF25019">
    <property type="entry name" value="LRR_R13L1-DRL21"/>
    <property type="match status" value="1"/>
</dbReference>
<dbReference type="Gene3D" id="1.10.8.430">
    <property type="entry name" value="Helical domain of apoptotic protease-activating factors"/>
    <property type="match status" value="1"/>
</dbReference>
<dbReference type="FunFam" id="1.10.10.10:FF:000322">
    <property type="entry name" value="Probable disease resistance protein At1g63360"/>
    <property type="match status" value="1"/>
</dbReference>
<dbReference type="InterPro" id="IPR027417">
    <property type="entry name" value="P-loop_NTPase"/>
</dbReference>
<dbReference type="GO" id="GO:0051707">
    <property type="term" value="P:response to other organism"/>
    <property type="evidence" value="ECO:0007669"/>
    <property type="project" value="UniProtKB-ARBA"/>
</dbReference>
<dbReference type="HOGENOM" id="CLU_000837_8_8_1"/>
<dbReference type="Gene3D" id="1.10.10.10">
    <property type="entry name" value="Winged helix-like DNA-binding domain superfamily/Winged helix DNA-binding domain"/>
    <property type="match status" value="1"/>
</dbReference>
<gene>
    <name evidence="10" type="ORF">TCM_043228</name>
</gene>
<evidence type="ECO:0000313" key="10">
    <source>
        <dbReference type="EMBL" id="EOY18733.1"/>
    </source>
</evidence>
<dbReference type="InterPro" id="IPR041118">
    <property type="entry name" value="Rx_N"/>
</dbReference>
<evidence type="ECO:0000256" key="1">
    <source>
        <dbReference type="ARBA" id="ARBA00022614"/>
    </source>
</evidence>
<dbReference type="InterPro" id="IPR056789">
    <property type="entry name" value="LRR_R13L1-DRL21"/>
</dbReference>
<dbReference type="Gene3D" id="3.40.50.300">
    <property type="entry name" value="P-loop containing nucleotide triphosphate hydrolases"/>
    <property type="match status" value="1"/>
</dbReference>
<feature type="domain" description="Disease resistance N-terminal" evidence="7">
    <location>
        <begin position="35"/>
        <end position="100"/>
    </location>
</feature>
<keyword evidence="5" id="KW-0067">ATP-binding</keyword>
<evidence type="ECO:0000259" key="9">
    <source>
        <dbReference type="Pfam" id="PF25019"/>
    </source>
</evidence>
<dbReference type="EMBL" id="CM001888">
    <property type="protein sequence ID" value="EOY18733.1"/>
    <property type="molecule type" value="Genomic_DNA"/>
</dbReference>
<dbReference type="Gramene" id="EOY18733">
    <property type="protein sequence ID" value="EOY18733"/>
    <property type="gene ID" value="TCM_043228"/>
</dbReference>
<evidence type="ECO:0000259" key="8">
    <source>
        <dbReference type="Pfam" id="PF23559"/>
    </source>
</evidence>
<dbReference type="AlphaFoldDB" id="A0A061FPD2"/>
<dbReference type="eggNOG" id="KOG4658">
    <property type="taxonomic scope" value="Eukaryota"/>
</dbReference>
<dbReference type="InterPro" id="IPR032675">
    <property type="entry name" value="LRR_dom_sf"/>
</dbReference>
<dbReference type="SUPFAM" id="SSF52058">
    <property type="entry name" value="L domain-like"/>
    <property type="match status" value="2"/>
</dbReference>
<dbReference type="Gene3D" id="3.80.10.10">
    <property type="entry name" value="Ribonuclease Inhibitor"/>
    <property type="match status" value="4"/>
</dbReference>
<dbReference type="GO" id="GO:0006952">
    <property type="term" value="P:defense response"/>
    <property type="evidence" value="ECO:0007669"/>
    <property type="project" value="UniProtKB-KW"/>
</dbReference>
<keyword evidence="2" id="KW-0677">Repeat</keyword>
<feature type="domain" description="R13L1/DRL21-like LRR repeat region" evidence="9">
    <location>
        <begin position="684"/>
        <end position="806"/>
    </location>
</feature>
<name>A0A061FPD2_THECC</name>